<evidence type="ECO:0000256" key="1">
    <source>
        <dbReference type="ARBA" id="ARBA00023180"/>
    </source>
</evidence>
<dbReference type="PANTHER" id="PTHR11559">
    <property type="entry name" value="CARBOXYLESTERASE"/>
    <property type="match status" value="1"/>
</dbReference>
<evidence type="ECO:0000313" key="6">
    <source>
        <dbReference type="EMBL" id="CAD7203449.1"/>
    </source>
</evidence>
<evidence type="ECO:0000256" key="2">
    <source>
        <dbReference type="SAM" id="MobiDB-lite"/>
    </source>
</evidence>
<dbReference type="AlphaFoldDB" id="A0A7R8VUP1"/>
<reference evidence="6" key="1">
    <citation type="submission" date="2020-11" db="EMBL/GenBank/DDBJ databases">
        <authorList>
            <person name="Tran Van P."/>
        </authorList>
    </citation>
    <scope>NUCLEOTIDE SEQUENCE</scope>
</reference>
<accession>A0A7R8VUP1</accession>
<evidence type="ECO:0000259" key="5">
    <source>
        <dbReference type="Pfam" id="PF00135"/>
    </source>
</evidence>
<keyword evidence="4" id="KW-0732">Signal</keyword>
<dbReference type="SUPFAM" id="SSF53474">
    <property type="entry name" value="alpha/beta-Hydrolases"/>
    <property type="match status" value="1"/>
</dbReference>
<feature type="region of interest" description="Disordered" evidence="2">
    <location>
        <begin position="492"/>
        <end position="555"/>
    </location>
</feature>
<dbReference type="Pfam" id="PF00135">
    <property type="entry name" value="COesterase"/>
    <property type="match status" value="1"/>
</dbReference>
<keyword evidence="1" id="KW-0325">Glycoprotein</keyword>
<evidence type="ECO:0000256" key="3">
    <source>
        <dbReference type="SAM" id="Phobius"/>
    </source>
</evidence>
<gene>
    <name evidence="6" type="ORF">TDIB3V08_LOCUS9619</name>
</gene>
<proteinExistence type="predicted"/>
<keyword evidence="3" id="KW-1133">Transmembrane helix</keyword>
<keyword evidence="3" id="KW-0472">Membrane</keyword>
<organism evidence="6">
    <name type="scientific">Timema douglasi</name>
    <name type="common">Walking stick</name>
    <dbReference type="NCBI Taxonomy" id="61478"/>
    <lineage>
        <taxon>Eukaryota</taxon>
        <taxon>Metazoa</taxon>
        <taxon>Ecdysozoa</taxon>
        <taxon>Arthropoda</taxon>
        <taxon>Hexapoda</taxon>
        <taxon>Insecta</taxon>
        <taxon>Pterygota</taxon>
        <taxon>Neoptera</taxon>
        <taxon>Polyneoptera</taxon>
        <taxon>Phasmatodea</taxon>
        <taxon>Timematodea</taxon>
        <taxon>Timematoidea</taxon>
        <taxon>Timematidae</taxon>
        <taxon>Timema</taxon>
    </lineage>
</organism>
<keyword evidence="3" id="KW-0812">Transmembrane</keyword>
<protein>
    <recommendedName>
        <fullName evidence="5">Carboxylesterase type B domain-containing protein</fullName>
    </recommendedName>
</protein>
<feature type="compositionally biased region" description="Basic and acidic residues" evidence="2">
    <location>
        <begin position="504"/>
        <end position="520"/>
    </location>
</feature>
<feature type="compositionally biased region" description="Acidic residues" evidence="2">
    <location>
        <begin position="492"/>
        <end position="503"/>
    </location>
</feature>
<feature type="transmembrane region" description="Helical" evidence="3">
    <location>
        <begin position="135"/>
        <end position="156"/>
    </location>
</feature>
<sequence length="1082" mass="122103">MVFMSWTVLGTQAVLASGDLSFEAKPVSVEGCSYDYVPPVDKTTGLDNKFGSLDTGEGLLQSSETTHFRNIPCRSYKLESEFPNVVLGLHVAILVMKDSSSPDDRSHFNLEVLVYTLSVTWVGRNQVFALFRMSYMWYTLLGSLVSMLVALVVSYFTRPNKISSVDRKLLSPVIRRFLPKKTDVPMDVDMTSMNGCKINVRTLFLSTPEAAGKSGAEEPSQLFVRAKSTFLLPREQEYEEVLVIYYKDMCVCMCASQVRKRIHKSDHPTPPLLQARLLCSLSLSETTMSYSVSQLSHHENLHIRRAIRCHSCHTMRTSISDELFGVTVVTRREPPYQASYSVSKRVTVANYSVSQLSHHENPHIRRAIRCPSVSQLSHNENPHIRRAIRCPSVSQLSHDERLHIRRAIRCPSVSQLSHDERLRISSQNERRDRVTDMALLSQPVEQVRNRRYVADKIVGRRLARITPVFADEAEQGDDDGTLDWVEDDDFEVEDDNDEYEDDESPGKERQEDDGYHREDPPDAEEERVNVSPEVTAAEEDDSRRPPPSGPIVPTAEGLVRGTILATREGKTIYSFLGIPYAKPPLGDLRFRDRQRCAQRSHPERLVIGHEDCLHLNVYTTRLLNDTKEENLLWDVVVLLHAGGFMHGSGNSIDYCPDNLLDKDVILVAPNYRLGAFGFLSTGDSHAPGNYGLKDQVAALRWVQRNIVYFGGDPDSVTILGAQAGAVSAHYHILSPQSTGLFRNAISQSGTALTPWGLLDGQEARTRAFKLGKLLGCRKNELKDSQALVRCLRMKEAGDISRQAVDTVDRVSEISYPFVPVVEPEGVPSPFLPDHPLRLMAENDAGVPWLAGVVRHEGLPQALQAMVFPALMDGLNDETDKFLLQYIGLSVQPKERARSIARKIWNYYFHNDTLEYANLARLADVTTDYHYFYGLAKTVELQGAASRAPIFVYEFSYSNRESSMVLGVPQGDDTELLFPNIISDVKLKVKKQHLPLFKRLLRIVTNFVRDGQPTLEESEELGDLDWPQARPGELQYLNIDMELEVRTGFYQERVAFWESIHQELSTAYQSYDQIPAPPTKDEL</sequence>
<dbReference type="InterPro" id="IPR002018">
    <property type="entry name" value="CarbesteraseB"/>
</dbReference>
<feature type="domain" description="Carboxylesterase type B" evidence="5">
    <location>
        <begin position="550"/>
        <end position="1056"/>
    </location>
</feature>
<evidence type="ECO:0000256" key="4">
    <source>
        <dbReference type="SAM" id="SignalP"/>
    </source>
</evidence>
<dbReference type="InterPro" id="IPR050309">
    <property type="entry name" value="Type-B_Carboxylest/Lipase"/>
</dbReference>
<dbReference type="EMBL" id="OA570635">
    <property type="protein sequence ID" value="CAD7203449.1"/>
    <property type="molecule type" value="Genomic_DNA"/>
</dbReference>
<name>A0A7R8VUP1_TIMDO</name>
<dbReference type="InterPro" id="IPR029058">
    <property type="entry name" value="AB_hydrolase_fold"/>
</dbReference>
<dbReference type="Gene3D" id="3.40.50.1820">
    <property type="entry name" value="alpha/beta hydrolase"/>
    <property type="match status" value="1"/>
</dbReference>
<feature type="signal peptide" evidence="4">
    <location>
        <begin position="1"/>
        <end position="16"/>
    </location>
</feature>
<feature type="chain" id="PRO_5031511314" description="Carboxylesterase type B domain-containing protein" evidence="4">
    <location>
        <begin position="17"/>
        <end position="1082"/>
    </location>
</feature>